<dbReference type="EMBL" id="QUAC01000074">
    <property type="protein sequence ID" value="REK90440.1"/>
    <property type="molecule type" value="Genomic_DNA"/>
</dbReference>
<organism evidence="1 2">
    <name type="scientific">Streptomyces inhibens</name>
    <dbReference type="NCBI Taxonomy" id="2293571"/>
    <lineage>
        <taxon>Bacteria</taxon>
        <taxon>Bacillati</taxon>
        <taxon>Actinomycetota</taxon>
        <taxon>Actinomycetes</taxon>
        <taxon>Kitasatosporales</taxon>
        <taxon>Streptomycetaceae</taxon>
        <taxon>Streptomyces</taxon>
    </lineage>
</organism>
<protein>
    <submittedName>
        <fullName evidence="1">Uncharacterized protein</fullName>
    </submittedName>
</protein>
<sequence>MNPAERCGVNHFSLSCGRRGCGETPPNVTVSAVWTAGYLRDPPGPCGLRLNSSAHARGPRAFPET</sequence>
<comment type="caution">
    <text evidence="1">The sequence shown here is derived from an EMBL/GenBank/DDBJ whole genome shotgun (WGS) entry which is preliminary data.</text>
</comment>
<keyword evidence="2" id="KW-1185">Reference proteome</keyword>
<dbReference type="Proteomes" id="UP000262477">
    <property type="component" value="Unassembled WGS sequence"/>
</dbReference>
<name>A0A371Q6Y2_STRIH</name>
<proteinExistence type="predicted"/>
<gene>
    <name evidence="1" type="ORF">DY245_10570</name>
</gene>
<dbReference type="OrthoDB" id="4230967at2"/>
<evidence type="ECO:0000313" key="2">
    <source>
        <dbReference type="Proteomes" id="UP000262477"/>
    </source>
</evidence>
<accession>A0A371Q6Y2</accession>
<evidence type="ECO:0000313" key="1">
    <source>
        <dbReference type="EMBL" id="REK90440.1"/>
    </source>
</evidence>
<dbReference type="AlphaFoldDB" id="A0A371Q6Y2"/>
<reference evidence="1 2" key="1">
    <citation type="submission" date="2018-08" db="EMBL/GenBank/DDBJ databases">
        <title>Streptomyces NEAU-D10 sp. nov., a novel Actinomycete isolated from soil.</title>
        <authorList>
            <person name="Jin L."/>
        </authorList>
    </citation>
    <scope>NUCLEOTIDE SEQUENCE [LARGE SCALE GENOMIC DNA]</scope>
    <source>
        <strain evidence="1 2">NEAU-D10</strain>
    </source>
</reference>